<accession>A0ABS6MDT1</accession>
<keyword evidence="1" id="KW-0540">Nuclease</keyword>
<dbReference type="EMBL" id="JAHQZT010000024">
    <property type="protein sequence ID" value="MBV0934454.1"/>
    <property type="molecule type" value="Genomic_DNA"/>
</dbReference>
<keyword evidence="1" id="KW-0255">Endonuclease</keyword>
<dbReference type="RefSeq" id="WP_217335863.1">
    <property type="nucleotide sequence ID" value="NZ_JAHQZT010000024.1"/>
</dbReference>
<keyword evidence="1" id="KW-0378">Hydrolase</keyword>
<evidence type="ECO:0000313" key="1">
    <source>
        <dbReference type="EMBL" id="MBV0934454.1"/>
    </source>
</evidence>
<dbReference type="PANTHER" id="PTHR37827">
    <property type="entry name" value="TUDOR DOMAIN-CONTAINING PROTEIN"/>
    <property type="match status" value="1"/>
</dbReference>
<organism evidence="1 2">
    <name type="scientific">Marinobacterium weihaiense</name>
    <dbReference type="NCBI Taxonomy" id="2851016"/>
    <lineage>
        <taxon>Bacteria</taxon>
        <taxon>Pseudomonadati</taxon>
        <taxon>Pseudomonadota</taxon>
        <taxon>Gammaproteobacteria</taxon>
        <taxon>Oceanospirillales</taxon>
        <taxon>Oceanospirillaceae</taxon>
        <taxon>Marinobacterium</taxon>
    </lineage>
</organism>
<reference evidence="1 2" key="1">
    <citation type="submission" date="2021-06" db="EMBL/GenBank/DDBJ databases">
        <title>Bacterium isolated from marine sediment.</title>
        <authorList>
            <person name="Zhu K.-L."/>
            <person name="Du Z.-J."/>
            <person name="Liang Q.-Y."/>
        </authorList>
    </citation>
    <scope>NUCLEOTIDE SEQUENCE [LARGE SCALE GENOMIC DNA]</scope>
    <source>
        <strain evidence="1 2">A346</strain>
    </source>
</reference>
<sequence>MRTRAPVEACQLCGRHIDLTFHHLIPRKMHRRPRFQKQYTRAQLNAGIWVCRACHNGIHERHDEMALARDYSTLERLRADPQLQKHVAWVAKQRRR</sequence>
<evidence type="ECO:0000313" key="2">
    <source>
        <dbReference type="Proteomes" id="UP000755551"/>
    </source>
</evidence>
<keyword evidence="2" id="KW-1185">Reference proteome</keyword>
<protein>
    <submittedName>
        <fullName evidence="1">HNH endonuclease</fullName>
    </submittedName>
</protein>
<dbReference type="Proteomes" id="UP000755551">
    <property type="component" value="Unassembled WGS sequence"/>
</dbReference>
<dbReference type="GO" id="GO:0004519">
    <property type="term" value="F:endonuclease activity"/>
    <property type="evidence" value="ECO:0007669"/>
    <property type="project" value="UniProtKB-KW"/>
</dbReference>
<proteinExistence type="predicted"/>
<name>A0ABS6MDT1_9GAMM</name>
<gene>
    <name evidence="1" type="ORF">KTN04_14025</name>
</gene>
<dbReference type="PANTHER" id="PTHR37827:SF1">
    <property type="entry name" value="HNH DOMAIN-CONTAINING PROTEIN"/>
    <property type="match status" value="1"/>
</dbReference>
<comment type="caution">
    <text evidence="1">The sequence shown here is derived from an EMBL/GenBank/DDBJ whole genome shotgun (WGS) entry which is preliminary data.</text>
</comment>